<sequence length="209" mass="24498">MNFQGFTSQDFDVFTIDGLEPRMEAIRTRIRPKLEVIGQELSTYLSVLTQEEIYYHVAKHARRTVNPPADTWVAWSANKRGYKAEPHFQVGLWQTHLFVWFAMIYEAPNKAAFGQELKKYANEILHAVPQDYVWSLDHTQPNIIPHREVNEQKMIEMAERLERIKKAEILCGINIDRNDPILKDGEKLIKRIEETLKTLHPLYRIAKKA</sequence>
<evidence type="ECO:0000313" key="2">
    <source>
        <dbReference type="EMBL" id="TCS84446.1"/>
    </source>
</evidence>
<dbReference type="PIRSF" id="PIRSF021332">
    <property type="entry name" value="DUF1054"/>
    <property type="match status" value="1"/>
</dbReference>
<name>A0A4R3KLX6_9BACI</name>
<evidence type="ECO:0000313" key="3">
    <source>
        <dbReference type="Proteomes" id="UP000295788"/>
    </source>
</evidence>
<comment type="caution">
    <text evidence="2">The sequence shown here is derived from an EMBL/GenBank/DDBJ whole genome shotgun (WGS) entry which is preliminary data.</text>
</comment>
<dbReference type="AlphaFoldDB" id="A0A4R3KLX6"/>
<reference evidence="2 3" key="1">
    <citation type="submission" date="2019-03" db="EMBL/GenBank/DDBJ databases">
        <title>Genomic Encyclopedia of Type Strains, Phase IV (KMG-IV): sequencing the most valuable type-strain genomes for metagenomic binning, comparative biology and taxonomic classification.</title>
        <authorList>
            <person name="Goeker M."/>
        </authorList>
    </citation>
    <scope>NUCLEOTIDE SEQUENCE [LARGE SCALE GENOMIC DNA]</scope>
    <source>
        <strain evidence="2 3">DSM 23802</strain>
    </source>
</reference>
<evidence type="ECO:0000256" key="1">
    <source>
        <dbReference type="HAMAP-Rule" id="MF_01851"/>
    </source>
</evidence>
<gene>
    <name evidence="2" type="ORF">EDD72_101110</name>
</gene>
<dbReference type="InterPro" id="IPR009403">
    <property type="entry name" value="UPF0637"/>
</dbReference>
<organism evidence="2 3">
    <name type="scientific">Tepidibacillus fermentans</name>
    <dbReference type="NCBI Taxonomy" id="1281767"/>
    <lineage>
        <taxon>Bacteria</taxon>
        <taxon>Bacillati</taxon>
        <taxon>Bacillota</taxon>
        <taxon>Bacilli</taxon>
        <taxon>Bacillales</taxon>
        <taxon>Bacillaceae</taxon>
        <taxon>Tepidibacillus</taxon>
    </lineage>
</organism>
<dbReference type="SUPFAM" id="SSF142913">
    <property type="entry name" value="YktB/PF0168-like"/>
    <property type="match status" value="1"/>
</dbReference>
<dbReference type="Gene3D" id="3.30.930.20">
    <property type="entry name" value="Protein of unknown function DUF1054"/>
    <property type="match status" value="1"/>
</dbReference>
<dbReference type="OrthoDB" id="9812818at2"/>
<proteinExistence type="inferred from homology"/>
<keyword evidence="3" id="KW-1185">Reference proteome</keyword>
<dbReference type="RefSeq" id="WP_132766685.1">
    <property type="nucleotide sequence ID" value="NZ_SMAB01000001.1"/>
</dbReference>
<accession>A0A4R3KLX6</accession>
<dbReference type="Pfam" id="PF06335">
    <property type="entry name" value="DUF1054"/>
    <property type="match status" value="1"/>
</dbReference>
<dbReference type="InterPro" id="IPR053707">
    <property type="entry name" value="UPF0637_domain_sf"/>
</dbReference>
<dbReference type="EMBL" id="SMAB01000001">
    <property type="protein sequence ID" value="TCS84446.1"/>
    <property type="molecule type" value="Genomic_DNA"/>
</dbReference>
<dbReference type="HAMAP" id="MF_01851">
    <property type="entry name" value="UPF0637"/>
    <property type="match status" value="1"/>
</dbReference>
<dbReference type="Proteomes" id="UP000295788">
    <property type="component" value="Unassembled WGS sequence"/>
</dbReference>
<protein>
    <recommendedName>
        <fullName evidence="1">UPF0637 protein EDD72_101110</fullName>
    </recommendedName>
</protein>
<comment type="similarity">
    <text evidence="1">Belongs to the UPF0637 family.</text>
</comment>